<evidence type="ECO:0000313" key="4">
    <source>
        <dbReference type="EMBL" id="QKJ18030.1"/>
    </source>
</evidence>
<keyword evidence="1" id="KW-0175">Coiled coil</keyword>
<sequence>MDPLWAMIAEFWWVGPVAAGAGTLGFFGLRYQRGLDARRLEYDAARLELHDARARAAGARMSAKVARAELARLQAERAAARATPDQVASARQDLSAAQREVKAATASVRVQRTHVTAARAAVPATTDPTQLPLARTVAAHDAVTARWLEYETDPARRIAFSAMSDGRQPATAALAAAHAEAARLRPASTRLRMTPAEFAAYRAAVSRLEHAFHTAEAEAWRQARAEGTVPVGAAGPSDPRPQTPAVDWSAVAQEVLARSTDALTRAAETAAAAMAARTGESTKRQDASAAPPPTPEPAPRPPRQTPSRGPNPVWPVPSRSHDGRTT</sequence>
<keyword evidence="3" id="KW-1133">Transmembrane helix</keyword>
<evidence type="ECO:0000256" key="1">
    <source>
        <dbReference type="SAM" id="Coils"/>
    </source>
</evidence>
<dbReference type="EMBL" id="CP054038">
    <property type="protein sequence ID" value="QKJ18030.1"/>
    <property type="molecule type" value="Genomic_DNA"/>
</dbReference>
<keyword evidence="3" id="KW-0472">Membrane</keyword>
<dbReference type="Proteomes" id="UP000502498">
    <property type="component" value="Chromosome"/>
</dbReference>
<evidence type="ECO:0000313" key="5">
    <source>
        <dbReference type="Proteomes" id="UP000502498"/>
    </source>
</evidence>
<name>A0A7D4PK48_9MICO</name>
<proteinExistence type="predicted"/>
<feature type="coiled-coil region" evidence="1">
    <location>
        <begin position="56"/>
        <end position="107"/>
    </location>
</feature>
<evidence type="ECO:0000256" key="2">
    <source>
        <dbReference type="SAM" id="MobiDB-lite"/>
    </source>
</evidence>
<accession>A0A7D4PK48</accession>
<feature type="compositionally biased region" description="Low complexity" evidence="2">
    <location>
        <begin position="268"/>
        <end position="278"/>
    </location>
</feature>
<feature type="transmembrane region" description="Helical" evidence="3">
    <location>
        <begin position="12"/>
        <end position="29"/>
    </location>
</feature>
<dbReference type="RefSeq" id="WP_172988410.1">
    <property type="nucleotide sequence ID" value="NZ_CP054038.1"/>
</dbReference>
<reference evidence="4 5" key="1">
    <citation type="submission" date="2020-05" db="EMBL/GenBank/DDBJ databases">
        <title>Strain PA2F3 complete genome.</title>
        <authorList>
            <person name="Kim Y.-S."/>
            <person name="Kim S.-J."/>
            <person name="Jung H.-k."/>
            <person name="Kim S.-E."/>
            <person name="Kim K.-H."/>
        </authorList>
    </citation>
    <scope>NUCLEOTIDE SEQUENCE [LARGE SCALE GENOMIC DNA]</scope>
    <source>
        <strain evidence="4 5">PA2F3</strain>
    </source>
</reference>
<gene>
    <name evidence="4" type="ORF">HQM25_00425</name>
</gene>
<feature type="region of interest" description="Disordered" evidence="2">
    <location>
        <begin position="268"/>
        <end position="326"/>
    </location>
</feature>
<evidence type="ECO:0000256" key="3">
    <source>
        <dbReference type="SAM" id="Phobius"/>
    </source>
</evidence>
<protein>
    <submittedName>
        <fullName evidence="4">Uncharacterized protein</fullName>
    </submittedName>
</protein>
<keyword evidence="3" id="KW-0812">Transmembrane</keyword>
<dbReference type="AlphaFoldDB" id="A0A7D4PK48"/>
<organism evidence="4 5">
    <name type="scientific">Microbacterium hominis</name>
    <dbReference type="NCBI Taxonomy" id="162426"/>
    <lineage>
        <taxon>Bacteria</taxon>
        <taxon>Bacillati</taxon>
        <taxon>Actinomycetota</taxon>
        <taxon>Actinomycetes</taxon>
        <taxon>Micrococcales</taxon>
        <taxon>Microbacteriaceae</taxon>
        <taxon>Microbacterium</taxon>
    </lineage>
</organism>
<feature type="compositionally biased region" description="Pro residues" evidence="2">
    <location>
        <begin position="290"/>
        <end position="304"/>
    </location>
</feature>